<name>A0AA38C6U7_TAXCH</name>
<protein>
    <submittedName>
        <fullName evidence="1">Uncharacterized protein</fullName>
    </submittedName>
</protein>
<proteinExistence type="predicted"/>
<feature type="non-terminal residue" evidence="1">
    <location>
        <position position="1"/>
    </location>
</feature>
<evidence type="ECO:0000313" key="1">
    <source>
        <dbReference type="EMBL" id="KAH9291454.1"/>
    </source>
</evidence>
<accession>A0AA38C6U7</accession>
<dbReference type="Proteomes" id="UP000824469">
    <property type="component" value="Unassembled WGS sequence"/>
</dbReference>
<feature type="non-terminal residue" evidence="1">
    <location>
        <position position="176"/>
    </location>
</feature>
<organism evidence="1 2">
    <name type="scientific">Taxus chinensis</name>
    <name type="common">Chinese yew</name>
    <name type="synonym">Taxus wallichiana var. chinensis</name>
    <dbReference type="NCBI Taxonomy" id="29808"/>
    <lineage>
        <taxon>Eukaryota</taxon>
        <taxon>Viridiplantae</taxon>
        <taxon>Streptophyta</taxon>
        <taxon>Embryophyta</taxon>
        <taxon>Tracheophyta</taxon>
        <taxon>Spermatophyta</taxon>
        <taxon>Pinopsida</taxon>
        <taxon>Pinidae</taxon>
        <taxon>Conifers II</taxon>
        <taxon>Cupressales</taxon>
        <taxon>Taxaceae</taxon>
        <taxon>Taxus</taxon>
    </lineage>
</organism>
<reference evidence="1 2" key="1">
    <citation type="journal article" date="2021" name="Nat. Plants">
        <title>The Taxus genome provides insights into paclitaxel biosynthesis.</title>
        <authorList>
            <person name="Xiong X."/>
            <person name="Gou J."/>
            <person name="Liao Q."/>
            <person name="Li Y."/>
            <person name="Zhou Q."/>
            <person name="Bi G."/>
            <person name="Li C."/>
            <person name="Du R."/>
            <person name="Wang X."/>
            <person name="Sun T."/>
            <person name="Guo L."/>
            <person name="Liang H."/>
            <person name="Lu P."/>
            <person name="Wu Y."/>
            <person name="Zhang Z."/>
            <person name="Ro D.K."/>
            <person name="Shang Y."/>
            <person name="Huang S."/>
            <person name="Yan J."/>
        </authorList>
    </citation>
    <scope>NUCLEOTIDE SEQUENCE [LARGE SCALE GENOMIC DNA]</scope>
    <source>
        <strain evidence="1">Ta-2019</strain>
    </source>
</reference>
<comment type="caution">
    <text evidence="1">The sequence shown here is derived from an EMBL/GenBank/DDBJ whole genome shotgun (WGS) entry which is preliminary data.</text>
</comment>
<dbReference type="EMBL" id="JAHRHJ020003594">
    <property type="protein sequence ID" value="KAH9291454.1"/>
    <property type="molecule type" value="Genomic_DNA"/>
</dbReference>
<dbReference type="AlphaFoldDB" id="A0AA38C6U7"/>
<evidence type="ECO:0000313" key="2">
    <source>
        <dbReference type="Proteomes" id="UP000824469"/>
    </source>
</evidence>
<gene>
    <name evidence="1" type="ORF">KI387_043353</name>
</gene>
<keyword evidence="2" id="KW-1185">Reference proteome</keyword>
<sequence>ATSLQKASTSASSSSSRIALESMSSMASTMRFAAQIHLDPALSGDLNLHKDEEGIESVKVTLKNDDFKSRSVDKKMLNDPAFMPRIRSDNPFFPGNEKRAEMNPKQLRFTQPNIVPNFKNPTLPSVEDAATLMRQRRLDPAVFGELTVHKDKEGVVWCEKNCSLYALRAAGVPSVK</sequence>